<name>A0A4P5ZC93_PLAAG</name>
<dbReference type="RefSeq" id="WP_026787291.1">
    <property type="nucleotide sequence ID" value="NZ_BJCD01000036.1"/>
</dbReference>
<dbReference type="SUPFAM" id="SSF52540">
    <property type="entry name" value="P-loop containing nucleoside triphosphate hydrolases"/>
    <property type="match status" value="1"/>
</dbReference>
<dbReference type="AlphaFoldDB" id="A0A4P5ZC93"/>
<dbReference type="Gene3D" id="3.40.50.300">
    <property type="entry name" value="P-loop containing nucleotide triphosphate hydrolases"/>
    <property type="match status" value="1"/>
</dbReference>
<dbReference type="Proteomes" id="UP000299794">
    <property type="component" value="Unassembled WGS sequence"/>
</dbReference>
<dbReference type="InterPro" id="IPR027417">
    <property type="entry name" value="P-loop_NTPase"/>
</dbReference>
<protein>
    <recommendedName>
        <fullName evidence="3">Serine/threonine protein kinase</fullName>
    </recommendedName>
</protein>
<sequence>MNKEEFDTAYEKLTPKNKQALKPFFAGDSDTTTAETRDVHSSTIRKHIAKACNIFGIKNEKNEHERLRNDLVELFAKYKPEYVNPEIIAKYLGGTLPKMKLDNPEGVVPLDSPFYIERLPIESDCYEEIEQPGALIRIKAPKQIGKTSLLNRILHHAEQQGYRTVRFNLQKMDGEAFKSLDHFLRFLCVDMSDHLQITEQLDQYWNRGSKVSCSNYLKFLLEEIDIPLVLGFDEIDRIFDYPEIYQDFFSLLRSWYEDAKDLEIFENLRLLVVHSTEDYGRLDINQSPFNIGFPVNLSEFTLEQMIDLAKRHQLHIKVDSPEINLLYDMIGGHPYLARLAFYHLARHSLSFDQLLEDAATPAGIYDDHLRRHLEALQQKPELCEAFKQVINADQPIQIEPMQSYKLHSMGLIKKQGYLAQARCDLYYKYFQQYL</sequence>
<proteinExistence type="predicted"/>
<dbReference type="PANTHER" id="PTHR34301:SF8">
    <property type="entry name" value="ATPASE DOMAIN-CONTAINING PROTEIN"/>
    <property type="match status" value="1"/>
</dbReference>
<dbReference type="Pfam" id="PF14516">
    <property type="entry name" value="AAA_35"/>
    <property type="match status" value="1"/>
</dbReference>
<comment type="caution">
    <text evidence="1">The sequence shown here is derived from an EMBL/GenBank/DDBJ whole genome shotgun (WGS) entry which is preliminary data.</text>
</comment>
<evidence type="ECO:0000313" key="2">
    <source>
        <dbReference type="Proteomes" id="UP000299794"/>
    </source>
</evidence>
<dbReference type="PANTHER" id="PTHR34301">
    <property type="entry name" value="DNA-BINDING PROTEIN-RELATED"/>
    <property type="match status" value="1"/>
</dbReference>
<evidence type="ECO:0008006" key="3">
    <source>
        <dbReference type="Google" id="ProtNLM"/>
    </source>
</evidence>
<dbReference type="EMBL" id="BJCD01000036">
    <property type="protein sequence ID" value="GDZ93636.1"/>
    <property type="molecule type" value="Genomic_DNA"/>
</dbReference>
<evidence type="ECO:0000313" key="1">
    <source>
        <dbReference type="EMBL" id="GDZ93636.1"/>
    </source>
</evidence>
<accession>A0A4P5ZC93</accession>
<gene>
    <name evidence="1" type="ORF">PA905_14760</name>
</gene>
<organism evidence="1 2">
    <name type="scientific">Planktothrix agardhii CCAP 1459/11A</name>
    <dbReference type="NCBI Taxonomy" id="282420"/>
    <lineage>
        <taxon>Bacteria</taxon>
        <taxon>Bacillati</taxon>
        <taxon>Cyanobacteriota</taxon>
        <taxon>Cyanophyceae</taxon>
        <taxon>Oscillatoriophycideae</taxon>
        <taxon>Oscillatoriales</taxon>
        <taxon>Microcoleaceae</taxon>
        <taxon>Planktothrix</taxon>
    </lineage>
</organism>
<reference evidence="2" key="1">
    <citation type="submission" date="2019-02" db="EMBL/GenBank/DDBJ databases">
        <title>Draft genome sequence of Planktothrix agardhii NIES-905.</title>
        <authorList>
            <person name="Yamaguchi H."/>
            <person name="Suzuki S."/>
            <person name="Kawachi M."/>
        </authorList>
    </citation>
    <scope>NUCLEOTIDE SEQUENCE [LARGE SCALE GENOMIC DNA]</scope>
    <source>
        <strain evidence="2">CCAP 1459/11A</strain>
    </source>
</reference>